<dbReference type="InterPro" id="IPR008090">
    <property type="entry name" value="Fe_iron_reduct"/>
</dbReference>
<evidence type="ECO:0000259" key="2">
    <source>
        <dbReference type="Pfam" id="PF11575"/>
    </source>
</evidence>
<reference evidence="3" key="1">
    <citation type="submission" date="2023-06" db="EMBL/GenBank/DDBJ databases">
        <authorList>
            <person name="Zhang S."/>
        </authorList>
    </citation>
    <scope>NUCLEOTIDE SEQUENCE</scope>
    <source>
        <strain evidence="3">SG2303</strain>
    </source>
</reference>
<dbReference type="Pfam" id="PF11575">
    <property type="entry name" value="FhuF_C"/>
    <property type="match status" value="1"/>
</dbReference>
<name>A0ABT7XQM4_9NEIS</name>
<gene>
    <name evidence="3" type="primary">fhuF</name>
    <name evidence="3" type="ORF">QU481_14520</name>
</gene>
<evidence type="ECO:0000259" key="1">
    <source>
        <dbReference type="Pfam" id="PF06276"/>
    </source>
</evidence>
<evidence type="ECO:0000313" key="4">
    <source>
        <dbReference type="Proteomes" id="UP001168540"/>
    </source>
</evidence>
<dbReference type="Pfam" id="PF06276">
    <property type="entry name" value="FhuF"/>
    <property type="match status" value="1"/>
</dbReference>
<protein>
    <submittedName>
        <fullName evidence="3">Siderophore-iron reductase FhuF</fullName>
    </submittedName>
</protein>
<dbReference type="Proteomes" id="UP001168540">
    <property type="component" value="Unassembled WGS sequence"/>
</dbReference>
<dbReference type="InterPro" id="IPR024726">
    <property type="entry name" value="FhuF_C"/>
</dbReference>
<accession>A0ABT7XQM4</accession>
<feature type="domain" description="Aerobactin siderophore biosynthesis IucA/IucC-like C-terminal" evidence="1">
    <location>
        <begin position="59"/>
        <end position="197"/>
    </location>
</feature>
<organism evidence="3 4">
    <name type="scientific">Crenobacter oryzisoli</name>
    <dbReference type="NCBI Taxonomy" id="3056844"/>
    <lineage>
        <taxon>Bacteria</taxon>
        <taxon>Pseudomonadati</taxon>
        <taxon>Pseudomonadota</taxon>
        <taxon>Betaproteobacteria</taxon>
        <taxon>Neisseriales</taxon>
        <taxon>Neisseriaceae</taxon>
        <taxon>Crenobacter</taxon>
    </lineage>
</organism>
<dbReference type="NCBIfam" id="TIGR03951">
    <property type="entry name" value="Fe_III_red_FhuF"/>
    <property type="match status" value="1"/>
</dbReference>
<keyword evidence="4" id="KW-1185">Reference proteome</keyword>
<comment type="caution">
    <text evidence="3">The sequence shown here is derived from an EMBL/GenBank/DDBJ whole genome shotgun (WGS) entry which is preliminary data.</text>
</comment>
<feature type="domain" description="Ferric siderophore reductase C-terminal" evidence="2">
    <location>
        <begin position="212"/>
        <end position="232"/>
    </location>
</feature>
<dbReference type="RefSeq" id="WP_289830753.1">
    <property type="nucleotide sequence ID" value="NZ_JAUEDK010000026.1"/>
</dbReference>
<dbReference type="InterPro" id="IPR022770">
    <property type="entry name" value="IucA/IucC-like_C"/>
</dbReference>
<evidence type="ECO:0000313" key="3">
    <source>
        <dbReference type="EMBL" id="MDN0076101.1"/>
    </source>
</evidence>
<proteinExistence type="predicted"/>
<sequence>MSLHTLLTGELAPCRAQLYAGHRPDALPLATLADGSHLPDALLALARDYAGAPRRAQVSQWAKHYFRLLLPPAIAAALLGLRLPLALERVGLRFDEHGLPGELELDHLGTPAPHDSLAERYQPLLWQHLAPLIDRLAEHGKLSRRVLWNSAGNLIEHLLRHFADEGHPEAQAHADWLLGSRRLADGAANPLWQPVHYVDSFLPQVSSPVRLRRLCCLRYELPGEVCCATCPLLPNKPEEELYALLDRWRAAKA</sequence>
<dbReference type="EMBL" id="JAUEDK010000026">
    <property type="protein sequence ID" value="MDN0076101.1"/>
    <property type="molecule type" value="Genomic_DNA"/>
</dbReference>